<dbReference type="GO" id="GO:0032259">
    <property type="term" value="P:methylation"/>
    <property type="evidence" value="ECO:0007669"/>
    <property type="project" value="UniProtKB-KW"/>
</dbReference>
<dbReference type="GO" id="GO:0009307">
    <property type="term" value="P:DNA restriction-modification system"/>
    <property type="evidence" value="ECO:0007669"/>
    <property type="project" value="UniProtKB-KW"/>
</dbReference>
<dbReference type="InterPro" id="IPR029063">
    <property type="entry name" value="SAM-dependent_MTases_sf"/>
</dbReference>
<sequence>MALQAVDLFCGAGGLSLGLREAGIRPVFAADFDSHSCATYRANLGDHVRQLDLSQTSVSEFISMVRDSTERVDIVAGGPPCQGFSVQRRGQPLDARNELVKRFGQYALALSPKAILMENVPTILGARGRAFIDFITEAWEQEYVLHKAILDAVSYGVPQFRRRAFVVAIRKDLNAQFSFPEPTRLPEQYVTVREAIADLPSPQEDFNEHPDHHNHRRVAISARNLERISYVPEGGGRLDVPSKLQLPCHKASNGHRHLDVFGRLWWDRPAGTITAMFDNFTRGRFAHPEENRNITSREGARLQSFPDSFRFLGPKKDVAKQIGNAVPPRLGQAVGEALVQALSDERPTSKETAQCTSSLLQEKFVGNRDYDDRRAF</sequence>
<evidence type="ECO:0000256" key="5">
    <source>
        <dbReference type="ARBA" id="ARBA00047422"/>
    </source>
</evidence>
<dbReference type="GO" id="GO:0003886">
    <property type="term" value="F:DNA (cytosine-5-)-methyltransferase activity"/>
    <property type="evidence" value="ECO:0007669"/>
    <property type="project" value="UniProtKB-EC"/>
</dbReference>
<dbReference type="GO" id="GO:0003677">
    <property type="term" value="F:DNA binding"/>
    <property type="evidence" value="ECO:0007669"/>
    <property type="project" value="TreeGrafter"/>
</dbReference>
<evidence type="ECO:0000256" key="3">
    <source>
        <dbReference type="ARBA" id="ARBA00022691"/>
    </source>
</evidence>
<dbReference type="InterPro" id="IPR050390">
    <property type="entry name" value="C5-Methyltransferase"/>
</dbReference>
<dbReference type="InterPro" id="IPR031303">
    <property type="entry name" value="C5_meth_CS"/>
</dbReference>
<comment type="catalytic activity">
    <reaction evidence="5 8">
        <text>a 2'-deoxycytidine in DNA + S-adenosyl-L-methionine = a 5-methyl-2'-deoxycytidine in DNA + S-adenosyl-L-homocysteine + H(+)</text>
        <dbReference type="Rhea" id="RHEA:13681"/>
        <dbReference type="Rhea" id="RHEA-COMP:11369"/>
        <dbReference type="Rhea" id="RHEA-COMP:11370"/>
        <dbReference type="ChEBI" id="CHEBI:15378"/>
        <dbReference type="ChEBI" id="CHEBI:57856"/>
        <dbReference type="ChEBI" id="CHEBI:59789"/>
        <dbReference type="ChEBI" id="CHEBI:85452"/>
        <dbReference type="ChEBI" id="CHEBI:85454"/>
        <dbReference type="EC" id="2.1.1.37"/>
    </reaction>
</comment>
<dbReference type="AlphaFoldDB" id="A0A443JVC8"/>
<dbReference type="Pfam" id="PF00145">
    <property type="entry name" value="DNA_methylase"/>
    <property type="match status" value="1"/>
</dbReference>
<dbReference type="NCBIfam" id="TIGR00675">
    <property type="entry name" value="dcm"/>
    <property type="match status" value="1"/>
</dbReference>
<dbReference type="PROSITE" id="PS00095">
    <property type="entry name" value="C5_MTASE_2"/>
    <property type="match status" value="1"/>
</dbReference>
<evidence type="ECO:0000256" key="1">
    <source>
        <dbReference type="ARBA" id="ARBA00022603"/>
    </source>
</evidence>
<protein>
    <recommendedName>
        <fullName evidence="8">Cytosine-specific methyltransferase</fullName>
        <ecNumber evidence="8">2.1.1.37</ecNumber>
    </recommendedName>
</protein>
<dbReference type="PANTHER" id="PTHR10629:SF52">
    <property type="entry name" value="DNA (CYTOSINE-5)-METHYLTRANSFERASE 1"/>
    <property type="match status" value="1"/>
</dbReference>
<dbReference type="InterPro" id="IPR001525">
    <property type="entry name" value="C5_MeTfrase"/>
</dbReference>
<evidence type="ECO:0000256" key="2">
    <source>
        <dbReference type="ARBA" id="ARBA00022679"/>
    </source>
</evidence>
<evidence type="ECO:0000313" key="9">
    <source>
        <dbReference type="EMBL" id="RWR24458.1"/>
    </source>
</evidence>
<dbReference type="PROSITE" id="PS51679">
    <property type="entry name" value="SAM_MT_C5"/>
    <property type="match status" value="1"/>
</dbReference>
<evidence type="ECO:0000256" key="8">
    <source>
        <dbReference type="RuleBase" id="RU000417"/>
    </source>
</evidence>
<proteinExistence type="inferred from homology"/>
<dbReference type="PROSITE" id="PS00094">
    <property type="entry name" value="C5_MTASE_1"/>
    <property type="match status" value="1"/>
</dbReference>
<dbReference type="SUPFAM" id="SSF53335">
    <property type="entry name" value="S-adenosyl-L-methionine-dependent methyltransferases"/>
    <property type="match status" value="1"/>
</dbReference>
<organism evidence="9 10">
    <name type="scientific">Paenirhodobacter populi</name>
    <dbReference type="NCBI Taxonomy" id="2306993"/>
    <lineage>
        <taxon>Bacteria</taxon>
        <taxon>Pseudomonadati</taxon>
        <taxon>Pseudomonadota</taxon>
        <taxon>Alphaproteobacteria</taxon>
        <taxon>Rhodobacterales</taxon>
        <taxon>Rhodobacter group</taxon>
        <taxon>Paenirhodobacter</taxon>
    </lineage>
</organism>
<dbReference type="RefSeq" id="WP_128207228.1">
    <property type="nucleotide sequence ID" value="NZ_JBHRSO010000057.1"/>
</dbReference>
<feature type="active site" evidence="6">
    <location>
        <position position="81"/>
    </location>
</feature>
<dbReference type="Gene3D" id="3.40.50.150">
    <property type="entry name" value="Vaccinia Virus protein VP39"/>
    <property type="match status" value="1"/>
</dbReference>
<dbReference type="PANTHER" id="PTHR10629">
    <property type="entry name" value="CYTOSINE-SPECIFIC METHYLTRANSFERASE"/>
    <property type="match status" value="1"/>
</dbReference>
<dbReference type="EMBL" id="SAUZ01000001">
    <property type="protein sequence ID" value="RWR24458.1"/>
    <property type="molecule type" value="Genomic_DNA"/>
</dbReference>
<dbReference type="PRINTS" id="PR00105">
    <property type="entry name" value="C5METTRFRASE"/>
</dbReference>
<dbReference type="GO" id="GO:0044027">
    <property type="term" value="P:negative regulation of gene expression via chromosomal CpG island methylation"/>
    <property type="evidence" value="ECO:0007669"/>
    <property type="project" value="TreeGrafter"/>
</dbReference>
<reference evidence="9 10" key="2">
    <citation type="submission" date="2019-01" db="EMBL/GenBank/DDBJ databases">
        <authorList>
            <person name="Li Y."/>
        </authorList>
    </citation>
    <scope>NUCLEOTIDE SEQUENCE [LARGE SCALE GENOMIC DNA]</scope>
    <source>
        <strain evidence="9 10">SK2B-1</strain>
    </source>
</reference>
<accession>A0A443JVC8</accession>
<keyword evidence="4" id="KW-0680">Restriction system</keyword>
<gene>
    <name evidence="9" type="ORF">D2T30_00650</name>
</gene>
<evidence type="ECO:0000313" key="10">
    <source>
        <dbReference type="Proteomes" id="UP000284476"/>
    </source>
</evidence>
<keyword evidence="3 6" id="KW-0949">S-adenosyl-L-methionine</keyword>
<dbReference type="Gene3D" id="3.90.120.10">
    <property type="entry name" value="DNA Methylase, subunit A, domain 2"/>
    <property type="match status" value="1"/>
</dbReference>
<comment type="caution">
    <text evidence="9">The sequence shown here is derived from an EMBL/GenBank/DDBJ whole genome shotgun (WGS) entry which is preliminary data.</text>
</comment>
<reference evidence="9 10" key="1">
    <citation type="submission" date="2019-01" db="EMBL/GenBank/DDBJ databases">
        <title>Sinorhodobacter populi sp. nov. isolated from the symptomatic bark tissue of Populus euramericana canker.</title>
        <authorList>
            <person name="Xu G."/>
        </authorList>
    </citation>
    <scope>NUCLEOTIDE SEQUENCE [LARGE SCALE GENOMIC DNA]</scope>
    <source>
        <strain evidence="9 10">SK2B-1</strain>
    </source>
</reference>
<comment type="similarity">
    <text evidence="6 7">Belongs to the class I-like SAM-binding methyltransferase superfamily. C5-methyltransferase family.</text>
</comment>
<dbReference type="Proteomes" id="UP000284476">
    <property type="component" value="Unassembled WGS sequence"/>
</dbReference>
<keyword evidence="2 6" id="KW-0808">Transferase</keyword>
<dbReference type="InterPro" id="IPR018117">
    <property type="entry name" value="C5_DNA_meth_AS"/>
</dbReference>
<keyword evidence="1 6" id="KW-0489">Methyltransferase</keyword>
<dbReference type="EC" id="2.1.1.37" evidence="8"/>
<evidence type="ECO:0000256" key="6">
    <source>
        <dbReference type="PROSITE-ProRule" id="PRU01016"/>
    </source>
</evidence>
<name>A0A443JVC8_9RHOB</name>
<evidence type="ECO:0000256" key="7">
    <source>
        <dbReference type="RuleBase" id="RU000416"/>
    </source>
</evidence>
<evidence type="ECO:0000256" key="4">
    <source>
        <dbReference type="ARBA" id="ARBA00022747"/>
    </source>
</evidence>